<evidence type="ECO:0000256" key="7">
    <source>
        <dbReference type="ARBA" id="ARBA00022553"/>
    </source>
</evidence>
<evidence type="ECO:0000256" key="17">
    <source>
        <dbReference type="SAM" id="MobiDB-lite"/>
    </source>
</evidence>
<keyword evidence="7" id="KW-0597">Phosphoprotein</keyword>
<dbReference type="Gene3D" id="1.10.10.1050">
    <property type="entry name" value="Dcp2, box A domain"/>
    <property type="match status" value="1"/>
</dbReference>
<dbReference type="PROSITE" id="PS00893">
    <property type="entry name" value="NUDIX_BOX"/>
    <property type="match status" value="1"/>
</dbReference>
<keyword evidence="20" id="KW-1185">Reference proteome</keyword>
<evidence type="ECO:0000256" key="14">
    <source>
        <dbReference type="ARBA" id="ARBA00060003"/>
    </source>
</evidence>
<evidence type="ECO:0000313" key="20">
    <source>
        <dbReference type="Proteomes" id="UP000639338"/>
    </source>
</evidence>
<comment type="similarity">
    <text evidence="5">Belongs to the Nudix hydrolase family. DCP2 subfamily.</text>
</comment>
<dbReference type="CDD" id="cd03672">
    <property type="entry name" value="NUDIX_Dcp2p_Nudt20"/>
    <property type="match status" value="1"/>
</dbReference>
<organism evidence="19 20">
    <name type="scientific">Aphidius gifuensis</name>
    <name type="common">Parasitoid wasp</name>
    <dbReference type="NCBI Taxonomy" id="684658"/>
    <lineage>
        <taxon>Eukaryota</taxon>
        <taxon>Metazoa</taxon>
        <taxon>Ecdysozoa</taxon>
        <taxon>Arthropoda</taxon>
        <taxon>Hexapoda</taxon>
        <taxon>Insecta</taxon>
        <taxon>Pterygota</taxon>
        <taxon>Neoptera</taxon>
        <taxon>Endopterygota</taxon>
        <taxon>Hymenoptera</taxon>
        <taxon>Apocrita</taxon>
        <taxon>Ichneumonoidea</taxon>
        <taxon>Braconidae</taxon>
        <taxon>Aphidiinae</taxon>
        <taxon>Aphidius</taxon>
    </lineage>
</organism>
<dbReference type="GO" id="GO:0003723">
    <property type="term" value="F:RNA binding"/>
    <property type="evidence" value="ECO:0007669"/>
    <property type="project" value="UniProtKB-KW"/>
</dbReference>
<dbReference type="GO" id="GO:0000184">
    <property type="term" value="P:nuclear-transcribed mRNA catabolic process, nonsense-mediated decay"/>
    <property type="evidence" value="ECO:0007669"/>
    <property type="project" value="InterPro"/>
</dbReference>
<name>A0A834XWP4_APHGI</name>
<dbReference type="AlphaFoldDB" id="A0A834XWP4"/>
<dbReference type="PROSITE" id="PS51462">
    <property type="entry name" value="NUDIX"/>
    <property type="match status" value="1"/>
</dbReference>
<evidence type="ECO:0000256" key="15">
    <source>
        <dbReference type="ARBA" id="ARBA00068566"/>
    </source>
</evidence>
<reference evidence="19 20" key="1">
    <citation type="submission" date="2020-08" db="EMBL/GenBank/DDBJ databases">
        <title>Aphidius gifuensis genome sequencing and assembly.</title>
        <authorList>
            <person name="Du Z."/>
        </authorList>
    </citation>
    <scope>NUCLEOTIDE SEQUENCE [LARGE SCALE GENOMIC DNA]</scope>
    <source>
        <strain evidence="19">YNYX2018</strain>
        <tissue evidence="19">Adults</tissue>
    </source>
</reference>
<protein>
    <recommendedName>
        <fullName evidence="15">m7GpppN-mRNA hydrolase</fullName>
    </recommendedName>
    <alternativeName>
        <fullName evidence="16">mRNA-decapping enzyme 2</fullName>
    </alternativeName>
</protein>
<dbReference type="Gene3D" id="3.90.79.10">
    <property type="entry name" value="Nucleoside Triphosphate Pyrophosphohydrolase"/>
    <property type="match status" value="1"/>
</dbReference>
<dbReference type="InterPro" id="IPR007722">
    <property type="entry name" value="DCP2_BoxA"/>
</dbReference>
<evidence type="ECO:0000256" key="4">
    <source>
        <dbReference type="ARBA" id="ARBA00004201"/>
    </source>
</evidence>
<dbReference type="PANTHER" id="PTHR23114">
    <property type="entry name" value="M7GPPPN-MRNA HYDROLASE"/>
    <property type="match status" value="1"/>
</dbReference>
<dbReference type="EMBL" id="JACMRX010000003">
    <property type="protein sequence ID" value="KAF7992962.1"/>
    <property type="molecule type" value="Genomic_DNA"/>
</dbReference>
<accession>A0A834XWP4</accession>
<sequence>MGEHAIPLDILDDLSSRFIINVPEEERKDLVRICFQIELAHWFYLDFHCAEDYRKLKTCNMKEFATHIFNHIPFLRQHLPRIDSVLEQWKEYKMSVPTFGAIVLNEDLTKVLLVQNYWSKNSWGFPKGKVNEDEDPSHCAVREVFEETGFDISNFIDKNDYIESMIHDRLVRLYIISGVQIDTKFEPQTRKEIKNVEWFLLNDLPTTSKDMTPKVKMGVNPNAFFMVVPFIKRMKRWVMEKNQRDKQASAVANRRHRHKSLGDADRNTETRRSISSVQTVPNGSFIRANKNANTSPIRNRQRSTVERKQNGKFEIKNLSKGAIKRNLFGENNHENNNNNSPMKLAQQLIDSPRPASHNVIKNQQQQVQQQVQQVQRQQQQQQTSYCEDNPVNSQFQNTLNKINLEINNILFKPKSWMHFSFDKQAVLKCF</sequence>
<keyword evidence="12" id="KW-0539">Nucleus</keyword>
<dbReference type="Pfam" id="PF05026">
    <property type="entry name" value="DCP2"/>
    <property type="match status" value="1"/>
</dbReference>
<dbReference type="InterPro" id="IPR015797">
    <property type="entry name" value="NUDIX_hydrolase-like_dom_sf"/>
</dbReference>
<evidence type="ECO:0000259" key="18">
    <source>
        <dbReference type="PROSITE" id="PS51462"/>
    </source>
</evidence>
<dbReference type="FunFam" id="1.10.10.1050:FF:000001">
    <property type="entry name" value="M7GpppN-mRNA hydrolase isoform 2"/>
    <property type="match status" value="1"/>
</dbReference>
<evidence type="ECO:0000256" key="16">
    <source>
        <dbReference type="ARBA" id="ARBA00078183"/>
    </source>
</evidence>
<dbReference type="InterPro" id="IPR020084">
    <property type="entry name" value="NUDIX_hydrolase_CS"/>
</dbReference>
<dbReference type="OrthoDB" id="18996at2759"/>
<dbReference type="GO" id="GO:0030145">
    <property type="term" value="F:manganese ion binding"/>
    <property type="evidence" value="ECO:0007669"/>
    <property type="project" value="InterPro"/>
</dbReference>
<evidence type="ECO:0000256" key="9">
    <source>
        <dbReference type="ARBA" id="ARBA00022801"/>
    </source>
</evidence>
<keyword evidence="8" id="KW-0479">Metal-binding</keyword>
<keyword evidence="11" id="KW-0464">Manganese</keyword>
<feature type="region of interest" description="Disordered" evidence="17">
    <location>
        <begin position="242"/>
        <end position="278"/>
    </location>
</feature>
<evidence type="ECO:0000256" key="1">
    <source>
        <dbReference type="ARBA" id="ARBA00001936"/>
    </source>
</evidence>
<evidence type="ECO:0000256" key="10">
    <source>
        <dbReference type="ARBA" id="ARBA00022884"/>
    </source>
</evidence>
<dbReference type="Pfam" id="PF00293">
    <property type="entry name" value="NUDIX"/>
    <property type="match status" value="1"/>
</dbReference>
<evidence type="ECO:0000313" key="19">
    <source>
        <dbReference type="EMBL" id="KAF7992962.1"/>
    </source>
</evidence>
<dbReference type="GO" id="GO:0140933">
    <property type="term" value="F:5'-(N(7)-methylguanosine 5'-triphospho)-[mRNA] hydrolase activity"/>
    <property type="evidence" value="ECO:0007669"/>
    <property type="project" value="UniProtKB-EC"/>
</dbReference>
<evidence type="ECO:0000256" key="11">
    <source>
        <dbReference type="ARBA" id="ARBA00023211"/>
    </source>
</evidence>
<dbReference type="InterPro" id="IPR036189">
    <property type="entry name" value="DCP2_BoxA_sf"/>
</dbReference>
<dbReference type="SMART" id="SM01125">
    <property type="entry name" value="DCP2"/>
    <property type="match status" value="1"/>
</dbReference>
<comment type="catalytic activity">
    <reaction evidence="13">
        <text>a 5'-end (N(7)-methyl 5'-triphosphoguanosine)-ribonucleoside in mRNA + H2O = N(7)-methyl-GDP + a 5'-end phospho-ribonucleoside in mRNA + 2 H(+)</text>
        <dbReference type="Rhea" id="RHEA:67484"/>
        <dbReference type="Rhea" id="RHEA-COMP:15692"/>
        <dbReference type="Rhea" id="RHEA-COMP:17167"/>
        <dbReference type="ChEBI" id="CHEBI:15377"/>
        <dbReference type="ChEBI" id="CHEBI:15378"/>
        <dbReference type="ChEBI" id="CHEBI:63714"/>
        <dbReference type="ChEBI" id="CHEBI:138282"/>
        <dbReference type="ChEBI" id="CHEBI:156461"/>
        <dbReference type="EC" id="3.6.1.62"/>
    </reaction>
    <physiologicalReaction direction="left-to-right" evidence="13">
        <dbReference type="Rhea" id="RHEA:67485"/>
    </physiologicalReaction>
</comment>
<dbReference type="GO" id="GO:0000290">
    <property type="term" value="P:deadenylation-dependent decapping of nuclear-transcribed mRNA"/>
    <property type="evidence" value="ECO:0007669"/>
    <property type="project" value="InterPro"/>
</dbReference>
<feature type="domain" description="Nudix hydrolase" evidence="18">
    <location>
        <begin position="94"/>
        <end position="225"/>
    </location>
</feature>
<evidence type="ECO:0000256" key="8">
    <source>
        <dbReference type="ARBA" id="ARBA00022723"/>
    </source>
</evidence>
<gene>
    <name evidence="19" type="ORF">HCN44_005743</name>
</gene>
<dbReference type="SUPFAM" id="SSF140586">
    <property type="entry name" value="Dcp2 domain-like"/>
    <property type="match status" value="1"/>
</dbReference>
<comment type="cofactor">
    <cofactor evidence="2">
        <name>Mg(2+)</name>
        <dbReference type="ChEBI" id="CHEBI:18420"/>
    </cofactor>
</comment>
<keyword evidence="6" id="KW-0963">Cytoplasm</keyword>
<dbReference type="InterPro" id="IPR000086">
    <property type="entry name" value="NUDIX_hydrolase_dom"/>
</dbReference>
<dbReference type="SUPFAM" id="SSF55811">
    <property type="entry name" value="Nudix"/>
    <property type="match status" value="1"/>
</dbReference>
<feature type="compositionally biased region" description="Basic and acidic residues" evidence="17">
    <location>
        <begin position="260"/>
        <end position="272"/>
    </location>
</feature>
<comment type="cofactor">
    <cofactor evidence="1">
        <name>Mn(2+)</name>
        <dbReference type="ChEBI" id="CHEBI:29035"/>
    </cofactor>
</comment>
<keyword evidence="9" id="KW-0378">Hydrolase</keyword>
<dbReference type="FunFam" id="3.90.79.10:FF:000003">
    <property type="entry name" value="M7GpppN-mRNA hydrolase isoform 2"/>
    <property type="match status" value="1"/>
</dbReference>
<keyword evidence="10" id="KW-0694">RNA-binding</keyword>
<dbReference type="PANTHER" id="PTHR23114:SF17">
    <property type="entry name" value="M7GPPPN-MRNA HYDROLASE"/>
    <property type="match status" value="1"/>
</dbReference>
<comment type="subcellular location">
    <subcellularLocation>
        <location evidence="4">Cytoplasm</location>
        <location evidence="4">P-body</location>
    </subcellularLocation>
    <subcellularLocation>
        <location evidence="3">Nucleus</location>
    </subcellularLocation>
</comment>
<comment type="caution">
    <text evidence="19">The sequence shown here is derived from an EMBL/GenBank/DDBJ whole genome shotgun (WGS) entry which is preliminary data.</text>
</comment>
<evidence type="ECO:0000256" key="3">
    <source>
        <dbReference type="ARBA" id="ARBA00004123"/>
    </source>
</evidence>
<comment type="function">
    <text evidence="14">Decapping metalloenzyme that catalyzes the cleavage of the cap structure on mRNAs. Removes the 7-methyl guanine cap structure from mRNA molecules, yielding a 5'-phosphorylated mRNA fragment and 7m-GDP. Necessary for the degradation of mRNAs, both in normal mRNA turnover and in nonsense-mediated mRNA decay. Plays a role in replication-dependent histone mRNA degradation. Has higher activity towards mRNAs that lack a poly(A) tail. Has no activity towards a cap structure lacking an RNA moiety. The presence of a N(6)-methyladenosine methylation at the second transcribed position of mRNAs (N(6),2'-O-dimethyladenosine cap; m6A(m)) provides resistance to DCP2-mediated decapping. Blocks autophagy in nutrient-rich conditions by repressing the expression of ATG-related genes through degradation of their transcripts.</text>
</comment>
<evidence type="ECO:0000256" key="6">
    <source>
        <dbReference type="ARBA" id="ARBA00022490"/>
    </source>
</evidence>
<evidence type="ECO:0000256" key="5">
    <source>
        <dbReference type="ARBA" id="ARBA00005279"/>
    </source>
</evidence>
<dbReference type="InterPro" id="IPR044099">
    <property type="entry name" value="Dcp2_NUDIX"/>
</dbReference>
<evidence type="ECO:0000256" key="12">
    <source>
        <dbReference type="ARBA" id="ARBA00023242"/>
    </source>
</evidence>
<dbReference type="GO" id="GO:0000932">
    <property type="term" value="C:P-body"/>
    <property type="evidence" value="ECO:0007669"/>
    <property type="project" value="UniProtKB-SubCell"/>
</dbReference>
<evidence type="ECO:0000256" key="13">
    <source>
        <dbReference type="ARBA" id="ARBA00047661"/>
    </source>
</evidence>
<dbReference type="Proteomes" id="UP000639338">
    <property type="component" value="Unassembled WGS sequence"/>
</dbReference>
<dbReference type="GO" id="GO:0005634">
    <property type="term" value="C:nucleus"/>
    <property type="evidence" value="ECO:0007669"/>
    <property type="project" value="UniProtKB-SubCell"/>
</dbReference>
<evidence type="ECO:0000256" key="2">
    <source>
        <dbReference type="ARBA" id="ARBA00001946"/>
    </source>
</evidence>
<proteinExistence type="inferred from homology"/>